<dbReference type="InterPro" id="IPR013783">
    <property type="entry name" value="Ig-like_fold"/>
</dbReference>
<dbReference type="Gene3D" id="2.60.40.10">
    <property type="entry name" value="Immunoglobulins"/>
    <property type="match status" value="1"/>
</dbReference>
<dbReference type="InterPro" id="IPR016147">
    <property type="entry name" value="Pili_assmbl_chaperone_N"/>
</dbReference>
<name>A0AAC9AYN3_SPHMC</name>
<organism evidence="3 4">
    <name type="scientific">Sphingopyxis macrogoltabida</name>
    <name type="common">Sphingomonas macrogoltabidus</name>
    <dbReference type="NCBI Taxonomy" id="33050"/>
    <lineage>
        <taxon>Bacteria</taxon>
        <taxon>Pseudomonadati</taxon>
        <taxon>Pseudomonadota</taxon>
        <taxon>Alphaproteobacteria</taxon>
        <taxon>Sphingomonadales</taxon>
        <taxon>Sphingomonadaceae</taxon>
        <taxon>Sphingopyxis</taxon>
    </lineage>
</organism>
<evidence type="ECO:0000256" key="1">
    <source>
        <dbReference type="SAM" id="SignalP"/>
    </source>
</evidence>
<feature type="signal peptide" evidence="1">
    <location>
        <begin position="1"/>
        <end position="24"/>
    </location>
</feature>
<keyword evidence="4" id="KW-1185">Reference proteome</keyword>
<dbReference type="PANTHER" id="PTHR30251">
    <property type="entry name" value="PILUS ASSEMBLY CHAPERONE"/>
    <property type="match status" value="1"/>
</dbReference>
<evidence type="ECO:0000259" key="2">
    <source>
        <dbReference type="Pfam" id="PF00345"/>
    </source>
</evidence>
<reference evidence="4" key="1">
    <citation type="submission" date="2015-11" db="EMBL/GenBank/DDBJ databases">
        <title>Complete genome sequence of a polyethylene-glycol degrader Sphingopyxis macrogoltabida 203N (NBRC 111659).</title>
        <authorList>
            <person name="Yoshiyuki O."/>
            <person name="Shouta N."/>
            <person name="Nagata Y."/>
            <person name="Numata M."/>
            <person name="Tsuchikane K."/>
            <person name="Hosoyama A."/>
            <person name="Yamazoe A."/>
            <person name="Tsuda M."/>
            <person name="Fujita N."/>
            <person name="Kawai F."/>
        </authorList>
    </citation>
    <scope>NUCLEOTIDE SEQUENCE [LARGE SCALE GENOMIC DNA]</scope>
    <source>
        <strain evidence="4">203N</strain>
    </source>
</reference>
<dbReference type="Proteomes" id="UP000076088">
    <property type="component" value="Chromosome"/>
</dbReference>
<dbReference type="GO" id="GO:0071555">
    <property type="term" value="P:cell wall organization"/>
    <property type="evidence" value="ECO:0007669"/>
    <property type="project" value="InterPro"/>
</dbReference>
<evidence type="ECO:0000313" key="4">
    <source>
        <dbReference type="Proteomes" id="UP000076088"/>
    </source>
</evidence>
<feature type="domain" description="Pili assembly chaperone N-terminal" evidence="2">
    <location>
        <begin position="29"/>
        <end position="149"/>
    </location>
</feature>
<reference evidence="3 4" key="2">
    <citation type="journal article" date="2016" name="Genome Announc.">
        <title>Complete Genome Sequence of Sphingopyxis macrogoltabida Strain 203N (NBRC 111659), a Polyethylene Glycol Degrader.</title>
        <authorList>
            <person name="Ohtsubo Y."/>
            <person name="Nonoyama S."/>
            <person name="Nagata Y."/>
            <person name="Numata M."/>
            <person name="Tsuchikane K."/>
            <person name="Hosoyama A."/>
            <person name="Yamazoe A."/>
            <person name="Tsuda M."/>
            <person name="Fujita N."/>
            <person name="Kawai F."/>
        </authorList>
    </citation>
    <scope>NUCLEOTIDE SEQUENCE [LARGE SCALE GENOMIC DNA]</scope>
    <source>
        <strain evidence="3 4">203N</strain>
    </source>
</reference>
<dbReference type="AlphaFoldDB" id="A0AAC9AYN3"/>
<evidence type="ECO:0000313" key="3">
    <source>
        <dbReference type="EMBL" id="AMU92414.1"/>
    </source>
</evidence>
<dbReference type="GO" id="GO:0030288">
    <property type="term" value="C:outer membrane-bounded periplasmic space"/>
    <property type="evidence" value="ECO:0007669"/>
    <property type="project" value="InterPro"/>
</dbReference>
<sequence length="249" mass="26575">MFKSIKFLFLALLALTMNPAPALAMTVQPVVINLNTSGRGMTQVITVENTFATTLPVELRIQELKVTQDGVELTGVDPGDLLVFPPQALIEPGQTQSFRVQYVGDPALAASKHYYITVAQLPVKLPEGQSAIQILYNFQVLVSVAPTGVKPDLSVQSAEVGHNAEGKPVPVLMLNNSSAAHGYLSNGRLRIVQKDASGKEVFRQSLSGPEVQQTIGFGLVGANQTRRITVPIILPLDGGTVEASYAAES</sequence>
<dbReference type="InterPro" id="IPR050643">
    <property type="entry name" value="Periplasmic_pilus_chap"/>
</dbReference>
<dbReference type="EMBL" id="CP013344">
    <property type="protein sequence ID" value="AMU92414.1"/>
    <property type="molecule type" value="Genomic_DNA"/>
</dbReference>
<feature type="chain" id="PRO_5042292380" evidence="1">
    <location>
        <begin position="25"/>
        <end position="249"/>
    </location>
</feature>
<dbReference type="Pfam" id="PF00345">
    <property type="entry name" value="PapD_N"/>
    <property type="match status" value="1"/>
</dbReference>
<keyword evidence="1" id="KW-0732">Signal</keyword>
<dbReference type="InterPro" id="IPR008962">
    <property type="entry name" value="PapD-like_sf"/>
</dbReference>
<protein>
    <submittedName>
        <fullName evidence="3">Pilus assembly protein PapD</fullName>
    </submittedName>
</protein>
<proteinExistence type="predicted"/>
<dbReference type="SUPFAM" id="SSF49354">
    <property type="entry name" value="PapD-like"/>
    <property type="match status" value="1"/>
</dbReference>
<accession>A0AAC9AYN3</accession>
<dbReference type="PANTHER" id="PTHR30251:SF4">
    <property type="entry name" value="SLR1668 PROTEIN"/>
    <property type="match status" value="1"/>
</dbReference>
<dbReference type="RefSeq" id="WP_054732544.1">
    <property type="nucleotide sequence ID" value="NZ_CP009429.1"/>
</dbReference>
<dbReference type="KEGG" id="smaz:LH19_25130"/>
<gene>
    <name evidence="3" type="ORF">ATM17_25700</name>
</gene>